<name>A0A9D4MVC6_DREPO</name>
<sequence>MSCLRLTQFNNSSGFWMANRRQGFISVVGLVAAEAATRTAISLRDVIWDMGLHECALSVIPY</sequence>
<reference evidence="1" key="2">
    <citation type="submission" date="2020-11" db="EMBL/GenBank/DDBJ databases">
        <authorList>
            <person name="McCartney M.A."/>
            <person name="Auch B."/>
            <person name="Kono T."/>
            <person name="Mallez S."/>
            <person name="Becker A."/>
            <person name="Gohl D.M."/>
            <person name="Silverstein K.A.T."/>
            <person name="Koren S."/>
            <person name="Bechman K.B."/>
            <person name="Herman A."/>
            <person name="Abrahante J.E."/>
            <person name="Garbe J."/>
        </authorList>
    </citation>
    <scope>NUCLEOTIDE SEQUENCE</scope>
    <source>
        <strain evidence="1">Duluth1</strain>
        <tissue evidence="1">Whole animal</tissue>
    </source>
</reference>
<organism evidence="1 2">
    <name type="scientific">Dreissena polymorpha</name>
    <name type="common">Zebra mussel</name>
    <name type="synonym">Mytilus polymorpha</name>
    <dbReference type="NCBI Taxonomy" id="45954"/>
    <lineage>
        <taxon>Eukaryota</taxon>
        <taxon>Metazoa</taxon>
        <taxon>Spiralia</taxon>
        <taxon>Lophotrochozoa</taxon>
        <taxon>Mollusca</taxon>
        <taxon>Bivalvia</taxon>
        <taxon>Autobranchia</taxon>
        <taxon>Heteroconchia</taxon>
        <taxon>Euheterodonta</taxon>
        <taxon>Imparidentia</taxon>
        <taxon>Neoheterodontei</taxon>
        <taxon>Myida</taxon>
        <taxon>Dreissenoidea</taxon>
        <taxon>Dreissenidae</taxon>
        <taxon>Dreissena</taxon>
    </lineage>
</organism>
<evidence type="ECO:0000313" key="2">
    <source>
        <dbReference type="Proteomes" id="UP000828390"/>
    </source>
</evidence>
<dbReference type="AlphaFoldDB" id="A0A9D4MVC6"/>
<comment type="caution">
    <text evidence="1">The sequence shown here is derived from an EMBL/GenBank/DDBJ whole genome shotgun (WGS) entry which is preliminary data.</text>
</comment>
<keyword evidence="2" id="KW-1185">Reference proteome</keyword>
<evidence type="ECO:0000313" key="1">
    <source>
        <dbReference type="EMBL" id="KAH3881877.1"/>
    </source>
</evidence>
<gene>
    <name evidence="1" type="ORF">DPMN_005804</name>
</gene>
<protein>
    <submittedName>
        <fullName evidence="1">Uncharacterized protein</fullName>
    </submittedName>
</protein>
<dbReference type="EMBL" id="JAIWYP010000001">
    <property type="protein sequence ID" value="KAH3881877.1"/>
    <property type="molecule type" value="Genomic_DNA"/>
</dbReference>
<accession>A0A9D4MVC6</accession>
<reference evidence="1" key="1">
    <citation type="journal article" date="2019" name="bioRxiv">
        <title>The Genome of the Zebra Mussel, Dreissena polymorpha: A Resource for Invasive Species Research.</title>
        <authorList>
            <person name="McCartney M.A."/>
            <person name="Auch B."/>
            <person name="Kono T."/>
            <person name="Mallez S."/>
            <person name="Zhang Y."/>
            <person name="Obille A."/>
            <person name="Becker A."/>
            <person name="Abrahante J.E."/>
            <person name="Garbe J."/>
            <person name="Badalamenti J.P."/>
            <person name="Herman A."/>
            <person name="Mangelson H."/>
            <person name="Liachko I."/>
            <person name="Sullivan S."/>
            <person name="Sone E.D."/>
            <person name="Koren S."/>
            <person name="Silverstein K.A.T."/>
            <person name="Beckman K.B."/>
            <person name="Gohl D.M."/>
        </authorList>
    </citation>
    <scope>NUCLEOTIDE SEQUENCE</scope>
    <source>
        <strain evidence="1">Duluth1</strain>
        <tissue evidence="1">Whole animal</tissue>
    </source>
</reference>
<dbReference type="Proteomes" id="UP000828390">
    <property type="component" value="Unassembled WGS sequence"/>
</dbReference>
<proteinExistence type="predicted"/>